<dbReference type="Pfam" id="PF03459">
    <property type="entry name" value="TOBE"/>
    <property type="match status" value="1"/>
</dbReference>
<dbReference type="EMBL" id="BMRJ01000002">
    <property type="protein sequence ID" value="GGR31593.1"/>
    <property type="molecule type" value="Genomic_DNA"/>
</dbReference>
<dbReference type="InterPro" id="IPR008995">
    <property type="entry name" value="Mo/tungstate-bd_C_term_dom"/>
</dbReference>
<dbReference type="InterPro" id="IPR005116">
    <property type="entry name" value="Transp-assoc_OB_typ1"/>
</dbReference>
<reference evidence="4" key="1">
    <citation type="journal article" date="2014" name="Int. J. Syst. Evol. Microbiol.">
        <title>Complete genome sequence of Corynebacterium casei LMG S-19264T (=DSM 44701T), isolated from a smear-ripened cheese.</title>
        <authorList>
            <consortium name="US DOE Joint Genome Institute (JGI-PGF)"/>
            <person name="Walter F."/>
            <person name="Albersmeier A."/>
            <person name="Kalinowski J."/>
            <person name="Ruckert C."/>
        </authorList>
    </citation>
    <scope>NUCLEOTIDE SEQUENCE</scope>
    <source>
        <strain evidence="4">JCM 3346</strain>
    </source>
</reference>
<dbReference type="Gene3D" id="2.40.50.100">
    <property type="match status" value="1"/>
</dbReference>
<evidence type="ECO:0000313" key="5">
    <source>
        <dbReference type="Proteomes" id="UP000610303"/>
    </source>
</evidence>
<keyword evidence="1 2" id="KW-0500">Molybdenum</keyword>
<dbReference type="NCBIfam" id="TIGR01764">
    <property type="entry name" value="excise"/>
    <property type="match status" value="1"/>
</dbReference>
<dbReference type="GO" id="GO:0015689">
    <property type="term" value="P:molybdate ion transport"/>
    <property type="evidence" value="ECO:0007669"/>
    <property type="project" value="InterPro"/>
</dbReference>
<comment type="caution">
    <text evidence="4">The sequence shown here is derived from an EMBL/GenBank/DDBJ whole genome shotgun (WGS) entry which is preliminary data.</text>
</comment>
<feature type="domain" description="Mop" evidence="3">
    <location>
        <begin position="68"/>
        <end position="133"/>
    </location>
</feature>
<dbReference type="GO" id="GO:0003677">
    <property type="term" value="F:DNA binding"/>
    <property type="evidence" value="ECO:0007669"/>
    <property type="project" value="InterPro"/>
</dbReference>
<dbReference type="Proteomes" id="UP000610303">
    <property type="component" value="Unassembled WGS sequence"/>
</dbReference>
<reference evidence="4" key="2">
    <citation type="submission" date="2020-09" db="EMBL/GenBank/DDBJ databases">
        <authorList>
            <person name="Sun Q."/>
            <person name="Ohkuma M."/>
        </authorList>
    </citation>
    <scope>NUCLEOTIDE SEQUENCE</scope>
    <source>
        <strain evidence="4">JCM 3346</strain>
    </source>
</reference>
<dbReference type="SUPFAM" id="SSF50331">
    <property type="entry name" value="MOP-like"/>
    <property type="match status" value="1"/>
</dbReference>
<keyword evidence="5" id="KW-1185">Reference proteome</keyword>
<evidence type="ECO:0000259" key="3">
    <source>
        <dbReference type="PROSITE" id="PS51866"/>
    </source>
</evidence>
<evidence type="ECO:0000256" key="1">
    <source>
        <dbReference type="ARBA" id="ARBA00022505"/>
    </source>
</evidence>
<protein>
    <submittedName>
        <fullName evidence="4">MerR family transcriptional regulator</fullName>
    </submittedName>
</protein>
<sequence length="139" mass="14964">MVTVMAQYRISEAADLLGVSDDTVRRWVQDGLLSVSKDDAGRQVVPGRELAARAQAVAATITDRSHVRRSARNRFVGLVTKVEIAGLMAQVELQCGPNRVVSLMSAEAAREMELEIGSRGVAVVKATTVIIETEEDPSS</sequence>
<dbReference type="Gene3D" id="1.10.1660.10">
    <property type="match status" value="1"/>
</dbReference>
<accession>A0A918CM38</accession>
<dbReference type="InterPro" id="IPR004606">
    <property type="entry name" value="Mop_domain"/>
</dbReference>
<dbReference type="InterPro" id="IPR010093">
    <property type="entry name" value="SinI_DNA-bd"/>
</dbReference>
<dbReference type="PROSITE" id="PS51866">
    <property type="entry name" value="MOP"/>
    <property type="match status" value="1"/>
</dbReference>
<gene>
    <name evidence="4" type="ORF">GCM10010196_27390</name>
</gene>
<dbReference type="Pfam" id="PF00376">
    <property type="entry name" value="MerR"/>
    <property type="match status" value="1"/>
</dbReference>
<proteinExistence type="predicted"/>
<dbReference type="GO" id="GO:0006355">
    <property type="term" value="P:regulation of DNA-templated transcription"/>
    <property type="evidence" value="ECO:0007669"/>
    <property type="project" value="InterPro"/>
</dbReference>
<name>A0A918CM38_AGRME</name>
<evidence type="ECO:0000313" key="4">
    <source>
        <dbReference type="EMBL" id="GGR31593.1"/>
    </source>
</evidence>
<evidence type="ECO:0000256" key="2">
    <source>
        <dbReference type="PROSITE-ProRule" id="PRU01213"/>
    </source>
</evidence>
<organism evidence="4 5">
    <name type="scientific">Agromyces mediolanus</name>
    <name type="common">Corynebacterium mediolanum</name>
    <dbReference type="NCBI Taxonomy" id="41986"/>
    <lineage>
        <taxon>Bacteria</taxon>
        <taxon>Bacillati</taxon>
        <taxon>Actinomycetota</taxon>
        <taxon>Actinomycetes</taxon>
        <taxon>Micrococcales</taxon>
        <taxon>Microbacteriaceae</taxon>
        <taxon>Agromyces</taxon>
    </lineage>
</organism>
<dbReference type="AlphaFoldDB" id="A0A918CM38"/>
<dbReference type="InterPro" id="IPR000551">
    <property type="entry name" value="MerR-type_HTH_dom"/>
</dbReference>